<evidence type="ECO:0000259" key="9">
    <source>
        <dbReference type="PROSITE" id="PS50109"/>
    </source>
</evidence>
<evidence type="ECO:0000256" key="4">
    <source>
        <dbReference type="ARBA" id="ARBA00022553"/>
    </source>
</evidence>
<dbReference type="SMART" id="SM00091">
    <property type="entry name" value="PAS"/>
    <property type="match status" value="7"/>
</dbReference>
<dbReference type="InterPro" id="IPR013767">
    <property type="entry name" value="PAS_fold"/>
</dbReference>
<evidence type="ECO:0000256" key="5">
    <source>
        <dbReference type="ARBA" id="ARBA00022679"/>
    </source>
</evidence>
<dbReference type="GO" id="GO:0006355">
    <property type="term" value="P:regulation of DNA-templated transcription"/>
    <property type="evidence" value="ECO:0007669"/>
    <property type="project" value="InterPro"/>
</dbReference>
<keyword evidence="4" id="KW-0597">Phosphoprotein</keyword>
<dbReference type="InterPro" id="IPR029016">
    <property type="entry name" value="GAF-like_dom_sf"/>
</dbReference>
<dbReference type="CDD" id="cd00130">
    <property type="entry name" value="PAS"/>
    <property type="match status" value="6"/>
</dbReference>
<evidence type="ECO:0000256" key="2">
    <source>
        <dbReference type="ARBA" id="ARBA00004236"/>
    </source>
</evidence>
<dbReference type="Pfam" id="PF13426">
    <property type="entry name" value="PAS_9"/>
    <property type="match status" value="1"/>
</dbReference>
<dbReference type="NCBIfam" id="TIGR00229">
    <property type="entry name" value="sensory_box"/>
    <property type="match status" value="6"/>
</dbReference>
<dbReference type="PRINTS" id="PR00344">
    <property type="entry name" value="BCTRLSENSOR"/>
</dbReference>
<comment type="subcellular location">
    <subcellularLocation>
        <location evidence="2">Cell membrane</location>
    </subcellularLocation>
</comment>
<dbReference type="Pfam" id="PF02518">
    <property type="entry name" value="HATPase_c"/>
    <property type="match status" value="1"/>
</dbReference>
<dbReference type="SUPFAM" id="SSF55874">
    <property type="entry name" value="ATPase domain of HSP90 chaperone/DNA topoisomerase II/histidine kinase"/>
    <property type="match status" value="1"/>
</dbReference>
<feature type="domain" description="Histidine kinase" evidence="9">
    <location>
        <begin position="1289"/>
        <end position="1498"/>
    </location>
</feature>
<dbReference type="CDD" id="cd00075">
    <property type="entry name" value="HATPase"/>
    <property type="match status" value="1"/>
</dbReference>
<dbReference type="RefSeq" id="WP_203805881.1">
    <property type="nucleotide sequence ID" value="NZ_BOMY01000022.1"/>
</dbReference>
<dbReference type="EMBL" id="BOMY01000022">
    <property type="protein sequence ID" value="GIF20325.1"/>
    <property type="molecule type" value="Genomic_DNA"/>
</dbReference>
<dbReference type="InterPro" id="IPR036097">
    <property type="entry name" value="HisK_dim/P_sf"/>
</dbReference>
<dbReference type="InterPro" id="IPR000014">
    <property type="entry name" value="PAS"/>
</dbReference>
<dbReference type="Pfam" id="PF08447">
    <property type="entry name" value="PAS_3"/>
    <property type="match status" value="3"/>
</dbReference>
<keyword evidence="7" id="KW-0902">Two-component regulatory system</keyword>
<dbReference type="InterPro" id="IPR013656">
    <property type="entry name" value="PAS_4"/>
</dbReference>
<evidence type="ECO:0000256" key="8">
    <source>
        <dbReference type="SAM" id="Coils"/>
    </source>
</evidence>
<dbReference type="InterPro" id="IPR001610">
    <property type="entry name" value="PAC"/>
</dbReference>
<dbReference type="Gene3D" id="3.30.450.40">
    <property type="match status" value="2"/>
</dbReference>
<dbReference type="PROSITE" id="PS50112">
    <property type="entry name" value="PAS"/>
    <property type="match status" value="7"/>
</dbReference>
<dbReference type="Gene3D" id="1.10.287.130">
    <property type="match status" value="1"/>
</dbReference>
<reference evidence="12" key="1">
    <citation type="submission" date="2021-01" db="EMBL/GenBank/DDBJ databases">
        <title>Whole genome shotgun sequence of Actinoplanes tereljensis NBRC 105297.</title>
        <authorList>
            <person name="Komaki H."/>
            <person name="Tamura T."/>
        </authorList>
    </citation>
    <scope>NUCLEOTIDE SEQUENCE</scope>
    <source>
        <strain evidence="12">NBRC 105297</strain>
    </source>
</reference>
<feature type="domain" description="PAS" evidence="10">
    <location>
        <begin position="1011"/>
        <end position="1057"/>
    </location>
</feature>
<dbReference type="InterPro" id="IPR035965">
    <property type="entry name" value="PAS-like_dom_sf"/>
</dbReference>
<sequence>MSVGYLDRPAESEARFRSVFDSSPIGMAVLTRNGAWLRVNPVVTALLGYSAEELAALDLAGLTHPDDRTADQQQWTELLDGRVDSYRSHTRLQAKDGPAVHCLIAVTPMPADDGVPANFLAQLVDRTGAAATEEALRHSEEKFRAAFDASPLGSGLAGQDGVIHRVNAVLEQMLGRPAADLVGHHFMEFTHPDDRSDNERTLVGVDADPGAVAAFVKRYVWPDGTVIWAKVSVTTIPGADGRRDRLLQCEDITARKLAEETAAGEAQRLRTTIAVQREVTAAATDRDAVLRLMADRALQVITAGDSAVVQLIDEDGETLRPAAGTGALSDRVIPALPLAGSLAGQAVASGMTVRTGDVPADPHGNQKFNALIGVRSLMVTPLLTPAGPLGVLAVASRHPDAFDDSDERQLALLADALAGALRHADDAAHKQDLLGRATAALRDLEEERRAALAAVDRLARSERRFAEVFEHSPVPKILIGLRGADRGKILLANPAFRQLLGYDEADLAAADLPALALAAAEAGEKVREAREAELRRADGSLVTVAVHLIAITDDQGPQSAVVQLLDVTAERQARADLARSEEQFRTAFDGCPIGLLIADEHGRFQRANPAAAGLTGRPRDELVGLTHREITDPADLDEATRGRLALLRGAGDVCYDARIRCPDGNVLWTRVTLSLIPGPAGRRWRLVQLQDISAERTALASREGELHRLRVTLAVQREVTAAAGNREAALRVVAERAVAVFDAADGSAVELVDGPQLYYEATAGTLAGALGTRIAIAGSLSGQVLVTDAPAHCADTADDPRVNREACARLGIGSMLIAPLHAENRVIGVLKISAARPNVFDDTDEQQLALLADGLSAALRHADDAERNAQLLAERTGALAALETSEIRFRMAFQNSPLGLTLIGMDGPDRGRYLQVNPAMSAITGYRADELTQMTYKELMHPSDVPSDDAVRDAVATGFDPYRTEMRYLHKDGRVVWVSVAGAPVYDEHGRPLYLVSQVEDITEKRAADAQLRRQARLLELIPAAVIVRDLDGTIRWWNAGAETLYGWPLRVAQGRNVHRLLATGFPTVGGVLELQDGLDRSGHWNGPLEHLTAAGRTVTVLSRQVLHRPSAGADPQILEINSDVTAARAGEMALAESEQRFRAQFANSAAGQFIRAIDPDHTQVNPAYAAMLGYPPEVLAAIPDADLLHPDDLGKAYDELAVLFAGNAAAYTQECRLRHADGHWVDVAATISLVRDEAGRPRTIIGVITDISARRAAEAARDVAAAALGERNTELEAANQLKLDIIGMLGHEIGNPLSSIQGYAELLCDNPAGLDDARRTRALDAIARQAARLDEIVREVLAMVSIDAGTITAIRQELSLRAEAEKALASMDLERIPVAGADVRVLCHPGHLQQILVNLLSNAAKYGGGATAVRLSGDGLGHASVRVEDSGPGVPEEFRPHLFERLARADRDAASVRGTGLGLYIVRGLAHANHGDIHHEPNPAGGSRFVLTLETAGLTDHG</sequence>
<dbReference type="InterPro" id="IPR052162">
    <property type="entry name" value="Sensor_kinase/Photoreceptor"/>
</dbReference>
<dbReference type="InterPro" id="IPR003018">
    <property type="entry name" value="GAF"/>
</dbReference>
<dbReference type="InterPro" id="IPR005467">
    <property type="entry name" value="His_kinase_dom"/>
</dbReference>
<dbReference type="PANTHER" id="PTHR43304">
    <property type="entry name" value="PHYTOCHROME-LIKE PROTEIN CPH1"/>
    <property type="match status" value="1"/>
</dbReference>
<evidence type="ECO:0000256" key="3">
    <source>
        <dbReference type="ARBA" id="ARBA00012438"/>
    </source>
</evidence>
<evidence type="ECO:0000256" key="1">
    <source>
        <dbReference type="ARBA" id="ARBA00000085"/>
    </source>
</evidence>
<dbReference type="PANTHER" id="PTHR43304:SF1">
    <property type="entry name" value="PAC DOMAIN-CONTAINING PROTEIN"/>
    <property type="match status" value="1"/>
</dbReference>
<keyword evidence="8" id="KW-0175">Coiled coil</keyword>
<proteinExistence type="predicted"/>
<evidence type="ECO:0000256" key="6">
    <source>
        <dbReference type="ARBA" id="ARBA00022777"/>
    </source>
</evidence>
<keyword evidence="5" id="KW-0808">Transferase</keyword>
<dbReference type="SMART" id="SM00388">
    <property type="entry name" value="HisKA"/>
    <property type="match status" value="1"/>
</dbReference>
<dbReference type="SUPFAM" id="SSF55781">
    <property type="entry name" value="GAF domain-like"/>
    <property type="match status" value="2"/>
</dbReference>
<feature type="domain" description="PAC" evidence="11">
    <location>
        <begin position="528"/>
        <end position="579"/>
    </location>
</feature>
<dbReference type="SUPFAM" id="SSF47384">
    <property type="entry name" value="Homodimeric domain of signal transducing histidine kinase"/>
    <property type="match status" value="1"/>
</dbReference>
<dbReference type="PROSITE" id="PS50109">
    <property type="entry name" value="HIS_KIN"/>
    <property type="match status" value="1"/>
</dbReference>
<dbReference type="InterPro" id="IPR003594">
    <property type="entry name" value="HATPase_dom"/>
</dbReference>
<protein>
    <recommendedName>
        <fullName evidence="3">histidine kinase</fullName>
        <ecNumber evidence="3">2.7.13.3</ecNumber>
    </recommendedName>
</protein>
<dbReference type="SMART" id="SM00086">
    <property type="entry name" value="PAC"/>
    <property type="match status" value="6"/>
</dbReference>
<keyword evidence="6" id="KW-0418">Kinase</keyword>
<feature type="domain" description="PAS" evidence="10">
    <location>
        <begin position="139"/>
        <end position="202"/>
    </location>
</feature>
<dbReference type="InterPro" id="IPR003661">
    <property type="entry name" value="HisK_dim/P_dom"/>
</dbReference>
<evidence type="ECO:0000259" key="10">
    <source>
        <dbReference type="PROSITE" id="PS50112"/>
    </source>
</evidence>
<dbReference type="Pfam" id="PF00512">
    <property type="entry name" value="HisKA"/>
    <property type="match status" value="1"/>
</dbReference>
<evidence type="ECO:0000259" key="11">
    <source>
        <dbReference type="PROSITE" id="PS50113"/>
    </source>
</evidence>
<dbReference type="Pfam" id="PF00989">
    <property type="entry name" value="PAS"/>
    <property type="match status" value="1"/>
</dbReference>
<dbReference type="SMART" id="SM00387">
    <property type="entry name" value="HATPase_c"/>
    <property type="match status" value="1"/>
</dbReference>
<feature type="domain" description="PAC" evidence="11">
    <location>
        <begin position="962"/>
        <end position="1014"/>
    </location>
</feature>
<dbReference type="SMART" id="SM00065">
    <property type="entry name" value="GAF"/>
    <property type="match status" value="2"/>
</dbReference>
<organism evidence="12 13">
    <name type="scientific">Paractinoplanes tereljensis</name>
    <dbReference type="NCBI Taxonomy" id="571912"/>
    <lineage>
        <taxon>Bacteria</taxon>
        <taxon>Bacillati</taxon>
        <taxon>Actinomycetota</taxon>
        <taxon>Actinomycetes</taxon>
        <taxon>Micromonosporales</taxon>
        <taxon>Micromonosporaceae</taxon>
        <taxon>Paractinoplanes</taxon>
    </lineage>
</organism>
<dbReference type="SUPFAM" id="SSF55785">
    <property type="entry name" value="PYP-like sensor domain (PAS domain)"/>
    <property type="match status" value="7"/>
</dbReference>
<dbReference type="InterPro" id="IPR004358">
    <property type="entry name" value="Sig_transdc_His_kin-like_C"/>
</dbReference>
<dbReference type="InterPro" id="IPR036890">
    <property type="entry name" value="HATPase_C_sf"/>
</dbReference>
<comment type="catalytic activity">
    <reaction evidence="1">
        <text>ATP + protein L-histidine = ADP + protein N-phospho-L-histidine.</text>
        <dbReference type="EC" id="2.7.13.3"/>
    </reaction>
</comment>
<gene>
    <name evidence="12" type="ORF">Ate02nite_30550</name>
</gene>
<feature type="domain" description="PAS" evidence="10">
    <location>
        <begin position="580"/>
        <end position="650"/>
    </location>
</feature>
<feature type="domain" description="PAC" evidence="11">
    <location>
        <begin position="1212"/>
        <end position="1264"/>
    </location>
</feature>
<dbReference type="Pfam" id="PF08448">
    <property type="entry name" value="PAS_4"/>
    <property type="match status" value="1"/>
</dbReference>
<dbReference type="Proteomes" id="UP000623608">
    <property type="component" value="Unassembled WGS sequence"/>
</dbReference>
<feature type="domain" description="PAS" evidence="10">
    <location>
        <begin position="1138"/>
        <end position="1208"/>
    </location>
</feature>
<dbReference type="InterPro" id="IPR013655">
    <property type="entry name" value="PAS_fold_3"/>
</dbReference>
<feature type="domain" description="PAS" evidence="10">
    <location>
        <begin position="885"/>
        <end position="944"/>
    </location>
</feature>
<dbReference type="Pfam" id="PF13188">
    <property type="entry name" value="PAS_8"/>
    <property type="match status" value="1"/>
</dbReference>
<dbReference type="GO" id="GO:0005886">
    <property type="term" value="C:plasma membrane"/>
    <property type="evidence" value="ECO:0007669"/>
    <property type="project" value="UniProtKB-SubCell"/>
</dbReference>
<dbReference type="Gene3D" id="3.30.565.10">
    <property type="entry name" value="Histidine kinase-like ATPase, C-terminal domain"/>
    <property type="match status" value="1"/>
</dbReference>
<evidence type="ECO:0000313" key="12">
    <source>
        <dbReference type="EMBL" id="GIF20325.1"/>
    </source>
</evidence>
<dbReference type="Pfam" id="PF13185">
    <property type="entry name" value="GAF_2"/>
    <property type="match status" value="2"/>
</dbReference>
<dbReference type="EC" id="2.7.13.3" evidence="3"/>
<evidence type="ECO:0000256" key="7">
    <source>
        <dbReference type="ARBA" id="ARBA00023012"/>
    </source>
</evidence>
<dbReference type="InterPro" id="IPR000700">
    <property type="entry name" value="PAS-assoc_C"/>
</dbReference>
<comment type="caution">
    <text evidence="12">The sequence shown here is derived from an EMBL/GenBank/DDBJ whole genome shotgun (WGS) entry which is preliminary data.</text>
</comment>
<feature type="coiled-coil region" evidence="8">
    <location>
        <begin position="427"/>
        <end position="461"/>
    </location>
</feature>
<evidence type="ECO:0000313" key="13">
    <source>
        <dbReference type="Proteomes" id="UP000623608"/>
    </source>
</evidence>
<keyword evidence="13" id="KW-1185">Reference proteome</keyword>
<dbReference type="PROSITE" id="PS50113">
    <property type="entry name" value="PAC"/>
    <property type="match status" value="3"/>
</dbReference>
<dbReference type="Gene3D" id="3.30.450.20">
    <property type="entry name" value="PAS domain"/>
    <property type="match status" value="7"/>
</dbReference>
<accession>A0A919NLH6</accession>
<name>A0A919NLH6_9ACTN</name>
<dbReference type="GO" id="GO:0000155">
    <property type="term" value="F:phosphorelay sensor kinase activity"/>
    <property type="evidence" value="ECO:0007669"/>
    <property type="project" value="InterPro"/>
</dbReference>
<dbReference type="CDD" id="cd00082">
    <property type="entry name" value="HisKA"/>
    <property type="match status" value="1"/>
</dbReference>
<feature type="domain" description="PAS" evidence="10">
    <location>
        <begin position="12"/>
        <end position="82"/>
    </location>
</feature>
<feature type="domain" description="PAS" evidence="10">
    <location>
        <begin position="461"/>
        <end position="537"/>
    </location>
</feature>